<feature type="region of interest" description="Disordered" evidence="1">
    <location>
        <begin position="70"/>
        <end position="93"/>
    </location>
</feature>
<evidence type="ECO:0000313" key="2">
    <source>
        <dbReference type="EMBL" id="CAG8501877.1"/>
    </source>
</evidence>
<proteinExistence type="predicted"/>
<evidence type="ECO:0000256" key="1">
    <source>
        <dbReference type="SAM" id="MobiDB-lite"/>
    </source>
</evidence>
<feature type="compositionally biased region" description="Pro residues" evidence="1">
    <location>
        <begin position="207"/>
        <end position="216"/>
    </location>
</feature>
<sequence>MYRLIRDLLGRDEQSTELDVQDNLETSTTTSIGQMQEDGQQMSDNFQEGLDNEDNVETITNENVQVAVSSVTESEGITSADSSPPPSSPRFSAAPVFTVQNTEIPSSSVISPTITPTISPSITSTQLVSPPARSPTTSTPPQMPNPSDLPIPFFLPDSSDSLNAPNQSNLLNIINPLAFLQNSFSANSTSSTTSVTMTSSSGTPQEPGSPPYPPPLALRADPTLNIDRASTESLKLALFGPQRMEMENEKKDEGT</sequence>
<accession>A0A9N9F0L3</accession>
<comment type="caution">
    <text evidence="2">The sequence shown here is derived from an EMBL/GenBank/DDBJ whole genome shotgun (WGS) entry which is preliminary data.</text>
</comment>
<dbReference type="AlphaFoldDB" id="A0A9N9F0L3"/>
<dbReference type="EMBL" id="CAJVPI010000214">
    <property type="protein sequence ID" value="CAG8501877.1"/>
    <property type="molecule type" value="Genomic_DNA"/>
</dbReference>
<organism evidence="2 3">
    <name type="scientific">Paraglomus brasilianum</name>
    <dbReference type="NCBI Taxonomy" id="144538"/>
    <lineage>
        <taxon>Eukaryota</taxon>
        <taxon>Fungi</taxon>
        <taxon>Fungi incertae sedis</taxon>
        <taxon>Mucoromycota</taxon>
        <taxon>Glomeromycotina</taxon>
        <taxon>Glomeromycetes</taxon>
        <taxon>Paraglomerales</taxon>
        <taxon>Paraglomeraceae</taxon>
        <taxon>Paraglomus</taxon>
    </lineage>
</organism>
<evidence type="ECO:0000313" key="3">
    <source>
        <dbReference type="Proteomes" id="UP000789739"/>
    </source>
</evidence>
<protein>
    <submittedName>
        <fullName evidence="2">9875_t:CDS:1</fullName>
    </submittedName>
</protein>
<feature type="region of interest" description="Disordered" evidence="1">
    <location>
        <begin position="118"/>
        <end position="150"/>
    </location>
</feature>
<dbReference type="Proteomes" id="UP000789739">
    <property type="component" value="Unassembled WGS sequence"/>
</dbReference>
<gene>
    <name evidence="2" type="ORF">PBRASI_LOCUS2650</name>
</gene>
<feature type="compositionally biased region" description="Low complexity" evidence="1">
    <location>
        <begin position="118"/>
        <end position="140"/>
    </location>
</feature>
<keyword evidence="3" id="KW-1185">Reference proteome</keyword>
<reference evidence="2" key="1">
    <citation type="submission" date="2021-06" db="EMBL/GenBank/DDBJ databases">
        <authorList>
            <person name="Kallberg Y."/>
            <person name="Tangrot J."/>
            <person name="Rosling A."/>
        </authorList>
    </citation>
    <scope>NUCLEOTIDE SEQUENCE</scope>
    <source>
        <strain evidence="2">BR232B</strain>
    </source>
</reference>
<feature type="compositionally biased region" description="Low complexity" evidence="1">
    <location>
        <begin position="187"/>
        <end position="206"/>
    </location>
</feature>
<name>A0A9N9F0L3_9GLOM</name>
<feature type="region of interest" description="Disordered" evidence="1">
    <location>
        <begin position="187"/>
        <end position="220"/>
    </location>
</feature>